<dbReference type="GO" id="GO:0000209">
    <property type="term" value="P:protein polyubiquitination"/>
    <property type="evidence" value="ECO:0007669"/>
    <property type="project" value="TreeGrafter"/>
</dbReference>
<dbReference type="SUPFAM" id="SSF101898">
    <property type="entry name" value="NHL repeat"/>
    <property type="match status" value="2"/>
</dbReference>
<evidence type="ECO:0000313" key="5">
    <source>
        <dbReference type="EMBL" id="CAF1469284.1"/>
    </source>
</evidence>
<sequence>MWEEESVNPTNIIHGSFTDPTSLFVTSNGDIYVDDGEENGQVQKWNAETNTFVTVMNVDSSCFGLFVDINDTLYCSMRSHHQVVKKSLNEPVMTPNCIAAGTGIFGSASNQLGGPCGIFVDVNLDLYVADSHNNRVQLFQPGESSSITVAGSGSLNPTITLSRPTGIVLDAGKYIFIVDYGHDRIVGSDRTGFRCLVGCYGMGSKSNQLDHPSSFSFDHSGNIFVTDYWNHRIQKFFLMKDSFALSFNQPKFCSTASWKSNGITIANRSIVGKNLTIIFVNTNNTIYVANQENSTIFIWYEGSVDPIKIIHGNFTEPTSLFVTSNDDIYIDDGDKNDRVQKWSAETNTFVTMMNVNSRCGGLFVDINNTLYCSMPDDHQVVKRSLNESVMNSNHVAAGEVMKGSASNQLNGPRGIFVDVNLDLYVADSYNHRVQLFQPGISDGITVAGSKSLYKTIELDYPTEIILDAEKYLFIADQNNHRIVGSDVNGFRCLVGCYEVGSQSNQLNFPSGFSFDRYGNIFVADQSNHRIQKFQYYEESCGRFRMIE</sequence>
<dbReference type="OrthoDB" id="342730at2759"/>
<dbReference type="Gene3D" id="2.40.10.500">
    <property type="match status" value="2"/>
</dbReference>
<evidence type="ECO:0000313" key="4">
    <source>
        <dbReference type="EMBL" id="CAF1468741.1"/>
    </source>
</evidence>
<dbReference type="InterPro" id="IPR050952">
    <property type="entry name" value="TRIM-NHL_E3_ligases"/>
</dbReference>
<gene>
    <name evidence="3" type="ORF">BJG266_LOCUS22810</name>
    <name evidence="4" type="ORF">QVE165_LOCUS41431</name>
    <name evidence="5" type="ORF">QVE165_LOCUS41468</name>
</gene>
<dbReference type="Gene3D" id="2.120.10.30">
    <property type="entry name" value="TolB, C-terminal domain"/>
    <property type="match status" value="3"/>
</dbReference>
<dbReference type="Proteomes" id="UP000663832">
    <property type="component" value="Unassembled WGS sequence"/>
</dbReference>
<dbReference type="EMBL" id="CAJNOM010000494">
    <property type="protein sequence ID" value="CAF1468741.1"/>
    <property type="molecule type" value="Genomic_DNA"/>
</dbReference>
<comment type="caution">
    <text evidence="4">The sequence shown here is derived from an EMBL/GenBank/DDBJ whole genome shotgun (WGS) entry which is preliminary data.</text>
</comment>
<dbReference type="Pfam" id="PF01436">
    <property type="entry name" value="NHL"/>
    <property type="match status" value="3"/>
</dbReference>
<accession>A0A815QYT0</accession>
<feature type="repeat" description="NHL" evidence="2">
    <location>
        <begin position="505"/>
        <end position="536"/>
    </location>
</feature>
<dbReference type="InterPro" id="IPR011042">
    <property type="entry name" value="6-blade_b-propeller_TolB-like"/>
</dbReference>
<keyword evidence="1" id="KW-0677">Repeat</keyword>
<keyword evidence="6" id="KW-1185">Reference proteome</keyword>
<dbReference type="EMBL" id="CAJNOM010000495">
    <property type="protein sequence ID" value="CAF1469284.1"/>
    <property type="molecule type" value="Genomic_DNA"/>
</dbReference>
<feature type="repeat" description="NHL" evidence="2">
    <location>
        <begin position="208"/>
        <end position="239"/>
    </location>
</feature>
<feature type="repeat" description="NHL" evidence="2">
    <location>
        <begin position="103"/>
        <end position="142"/>
    </location>
</feature>
<evidence type="ECO:0000256" key="1">
    <source>
        <dbReference type="ARBA" id="ARBA00022737"/>
    </source>
</evidence>
<dbReference type="AlphaFoldDB" id="A0A815QYT0"/>
<protein>
    <recommendedName>
        <fullName evidence="7">NHL repeat containing protein-like protein</fullName>
    </recommendedName>
</protein>
<dbReference type="PROSITE" id="PS51125">
    <property type="entry name" value="NHL"/>
    <property type="match status" value="4"/>
</dbReference>
<evidence type="ECO:0008006" key="7">
    <source>
        <dbReference type="Google" id="ProtNLM"/>
    </source>
</evidence>
<name>A0A815QYT0_9BILA</name>
<dbReference type="PANTHER" id="PTHR24104">
    <property type="entry name" value="E3 UBIQUITIN-PROTEIN LIGASE NHLRC1-RELATED"/>
    <property type="match status" value="1"/>
</dbReference>
<dbReference type="GO" id="GO:0008270">
    <property type="term" value="F:zinc ion binding"/>
    <property type="evidence" value="ECO:0007669"/>
    <property type="project" value="UniProtKB-KW"/>
</dbReference>
<evidence type="ECO:0000256" key="2">
    <source>
        <dbReference type="PROSITE-ProRule" id="PRU00504"/>
    </source>
</evidence>
<dbReference type="GO" id="GO:0061630">
    <property type="term" value="F:ubiquitin protein ligase activity"/>
    <property type="evidence" value="ECO:0007669"/>
    <property type="project" value="TreeGrafter"/>
</dbReference>
<dbReference type="PANTHER" id="PTHR24104:SF25">
    <property type="entry name" value="PROTEIN LIN-41"/>
    <property type="match status" value="1"/>
</dbReference>
<reference evidence="4" key="1">
    <citation type="submission" date="2021-02" db="EMBL/GenBank/DDBJ databases">
        <authorList>
            <person name="Nowell W R."/>
        </authorList>
    </citation>
    <scope>NUCLEOTIDE SEQUENCE</scope>
</reference>
<dbReference type="CDD" id="cd05819">
    <property type="entry name" value="NHL"/>
    <property type="match status" value="2"/>
</dbReference>
<proteinExistence type="predicted"/>
<organism evidence="4 6">
    <name type="scientific">Adineta steineri</name>
    <dbReference type="NCBI Taxonomy" id="433720"/>
    <lineage>
        <taxon>Eukaryota</taxon>
        <taxon>Metazoa</taxon>
        <taxon>Spiralia</taxon>
        <taxon>Gnathifera</taxon>
        <taxon>Rotifera</taxon>
        <taxon>Eurotatoria</taxon>
        <taxon>Bdelloidea</taxon>
        <taxon>Adinetida</taxon>
        <taxon>Adinetidae</taxon>
        <taxon>Adineta</taxon>
    </lineage>
</organism>
<evidence type="ECO:0000313" key="3">
    <source>
        <dbReference type="EMBL" id="CAF1127547.1"/>
    </source>
</evidence>
<dbReference type="InterPro" id="IPR001258">
    <property type="entry name" value="NHL_repeat"/>
</dbReference>
<dbReference type="EMBL" id="CAJNOI010000146">
    <property type="protein sequence ID" value="CAF1127547.1"/>
    <property type="molecule type" value="Genomic_DNA"/>
</dbReference>
<evidence type="ECO:0000313" key="6">
    <source>
        <dbReference type="Proteomes" id="UP000663832"/>
    </source>
</evidence>
<dbReference type="Proteomes" id="UP000663877">
    <property type="component" value="Unassembled WGS sequence"/>
</dbReference>
<feature type="repeat" description="NHL" evidence="2">
    <location>
        <begin position="402"/>
        <end position="439"/>
    </location>
</feature>
<dbReference type="GO" id="GO:0043161">
    <property type="term" value="P:proteasome-mediated ubiquitin-dependent protein catabolic process"/>
    <property type="evidence" value="ECO:0007669"/>
    <property type="project" value="TreeGrafter"/>
</dbReference>